<dbReference type="Proteomes" id="UP000291130">
    <property type="component" value="Chromosome"/>
</dbReference>
<keyword evidence="2" id="KW-1185">Reference proteome</keyword>
<sequence length="115" mass="12415">MAQYTIAILAAGHLPGIIKLVRPFSSESVATIARKIGTAQPVISLDTQDFSLEIGEEDGITMQHNLLLTLIGALEHAGATVEIKLHLDDCTEVVSMEALHNLLESELIYLAQAHD</sequence>
<dbReference type="EMBL" id="CP035952">
    <property type="protein sequence ID" value="QBF26131.1"/>
    <property type="molecule type" value="Genomic_DNA"/>
</dbReference>
<name>A0A411MH48_9PSED</name>
<dbReference type="AlphaFoldDB" id="A0A411MH48"/>
<dbReference type="OrthoDB" id="7032202at2"/>
<evidence type="ECO:0000313" key="1">
    <source>
        <dbReference type="EMBL" id="QBF26131.1"/>
    </source>
</evidence>
<proteinExistence type="predicted"/>
<dbReference type="RefSeq" id="WP_130264009.1">
    <property type="nucleotide sequence ID" value="NZ_CP035952.1"/>
</dbReference>
<accession>A0A411MH48</accession>
<evidence type="ECO:0000313" key="2">
    <source>
        <dbReference type="Proteomes" id="UP000291130"/>
    </source>
</evidence>
<organism evidence="1 2">
    <name type="scientific">Pseudomonas tructae</name>
    <dbReference type="NCBI Taxonomy" id="2518644"/>
    <lineage>
        <taxon>Bacteria</taxon>
        <taxon>Pseudomonadati</taxon>
        <taxon>Pseudomonadota</taxon>
        <taxon>Gammaproteobacteria</taxon>
        <taxon>Pseudomonadales</taxon>
        <taxon>Pseudomonadaceae</taxon>
        <taxon>Pseudomonas</taxon>
    </lineage>
</organism>
<dbReference type="KEGG" id="ptk:EXN22_10650"/>
<reference evidence="1 2" key="1">
    <citation type="submission" date="2019-02" db="EMBL/GenBank/DDBJ databases">
        <title>Complete genome sequence of Pseudomonas sp. SNU WT1 isolated from rainbow trout.</title>
        <authorList>
            <person name="Oh W.T."/>
            <person name="Park S.C."/>
        </authorList>
    </citation>
    <scope>NUCLEOTIDE SEQUENCE [LARGE SCALE GENOMIC DNA]</scope>
    <source>
        <strain evidence="1 2">SNU WT1</strain>
    </source>
</reference>
<protein>
    <submittedName>
        <fullName evidence="1">Uncharacterized protein</fullName>
    </submittedName>
</protein>
<gene>
    <name evidence="1" type="ORF">EXN22_10650</name>
</gene>